<dbReference type="Gene3D" id="1.10.8.10">
    <property type="entry name" value="DNA helicase RuvA subunit, C-terminal domain"/>
    <property type="match status" value="1"/>
</dbReference>
<dbReference type="InterPro" id="IPR016641">
    <property type="entry name" value="EGD2/NACA0like"/>
</dbReference>
<name>A0A2U1LIF5_ARTAN</name>
<gene>
    <name evidence="2" type="ORF">CTI12_AA487710</name>
</gene>
<dbReference type="EMBL" id="PKPP01009208">
    <property type="protein sequence ID" value="PWA48783.1"/>
    <property type="molecule type" value="Genomic_DNA"/>
</dbReference>
<organism evidence="2 3">
    <name type="scientific">Artemisia annua</name>
    <name type="common">Sweet wormwood</name>
    <dbReference type="NCBI Taxonomy" id="35608"/>
    <lineage>
        <taxon>Eukaryota</taxon>
        <taxon>Viridiplantae</taxon>
        <taxon>Streptophyta</taxon>
        <taxon>Embryophyta</taxon>
        <taxon>Tracheophyta</taxon>
        <taxon>Spermatophyta</taxon>
        <taxon>Magnoliopsida</taxon>
        <taxon>eudicotyledons</taxon>
        <taxon>Gunneridae</taxon>
        <taxon>Pentapetalae</taxon>
        <taxon>asterids</taxon>
        <taxon>campanulids</taxon>
        <taxon>Asterales</taxon>
        <taxon>Asteraceae</taxon>
        <taxon>Asteroideae</taxon>
        <taxon>Anthemideae</taxon>
        <taxon>Artemisiinae</taxon>
        <taxon>Artemisia</taxon>
    </lineage>
</organism>
<reference evidence="2 3" key="1">
    <citation type="journal article" date="2018" name="Mol. Plant">
        <title>The genome of Artemisia annua provides insight into the evolution of Asteraceae family and artemisinin biosynthesis.</title>
        <authorList>
            <person name="Shen Q."/>
            <person name="Zhang L."/>
            <person name="Liao Z."/>
            <person name="Wang S."/>
            <person name="Yan T."/>
            <person name="Shi P."/>
            <person name="Liu M."/>
            <person name="Fu X."/>
            <person name="Pan Q."/>
            <person name="Wang Y."/>
            <person name="Lv Z."/>
            <person name="Lu X."/>
            <person name="Zhang F."/>
            <person name="Jiang W."/>
            <person name="Ma Y."/>
            <person name="Chen M."/>
            <person name="Hao X."/>
            <person name="Li L."/>
            <person name="Tang Y."/>
            <person name="Lv G."/>
            <person name="Zhou Y."/>
            <person name="Sun X."/>
            <person name="Brodelius P.E."/>
            <person name="Rose J.K.C."/>
            <person name="Tang K."/>
        </authorList>
    </citation>
    <scope>NUCLEOTIDE SEQUENCE [LARGE SCALE GENOMIC DNA]</scope>
    <source>
        <strain evidence="3">cv. Huhao1</strain>
        <tissue evidence="2">Leaf</tissue>
    </source>
</reference>
<evidence type="ECO:0000259" key="1">
    <source>
        <dbReference type="Pfam" id="PF19026"/>
    </source>
</evidence>
<evidence type="ECO:0000313" key="3">
    <source>
        <dbReference type="Proteomes" id="UP000245207"/>
    </source>
</evidence>
<dbReference type="Pfam" id="PF19026">
    <property type="entry name" value="UBA_HYPK"/>
    <property type="match status" value="1"/>
</dbReference>
<dbReference type="GO" id="GO:0005854">
    <property type="term" value="C:nascent polypeptide-associated complex"/>
    <property type="evidence" value="ECO:0007669"/>
    <property type="project" value="InterPro"/>
</dbReference>
<dbReference type="STRING" id="35608.A0A2U1LIF5"/>
<sequence>MHDMSLVMEKTDAFVASAAQAVYEEEEVDETGVEPRDIDLVMKNVGVSRPKAVKTLKIHTGDIVGFEMFSSGLVPLLNPLQVPLHNQKSYTMCSCDMHM</sequence>
<keyword evidence="3" id="KW-1185">Reference proteome</keyword>
<dbReference type="OrthoDB" id="3169036at2759"/>
<dbReference type="AlphaFoldDB" id="A0A2U1LIF5"/>
<accession>A0A2U1LIF5</accession>
<protein>
    <submittedName>
        <fullName evidence="2">Nascent polypeptide-associated complex subunit alpha-like protein 2</fullName>
    </submittedName>
</protein>
<comment type="caution">
    <text evidence="2">The sequence shown here is derived from an EMBL/GenBank/DDBJ whole genome shotgun (WGS) entry which is preliminary data.</text>
</comment>
<feature type="domain" description="Nascent polypeptide-associated complex subunit alpha-like UBA" evidence="1">
    <location>
        <begin position="32"/>
        <end position="64"/>
    </location>
</feature>
<dbReference type="PANTHER" id="PTHR21713">
    <property type="entry name" value="NASCENT POLYPEPTIDE ASSOCIATED COMPLEX ALPHA SUBUNIT-RELATED"/>
    <property type="match status" value="1"/>
</dbReference>
<proteinExistence type="predicted"/>
<evidence type="ECO:0000313" key="2">
    <source>
        <dbReference type="EMBL" id="PWA48783.1"/>
    </source>
</evidence>
<dbReference type="InterPro" id="IPR044034">
    <property type="entry name" value="NAC-like_UBA"/>
</dbReference>
<dbReference type="Proteomes" id="UP000245207">
    <property type="component" value="Unassembled WGS sequence"/>
</dbReference>